<feature type="chain" id="PRO_5047248749" evidence="1">
    <location>
        <begin position="22"/>
        <end position="99"/>
    </location>
</feature>
<evidence type="ECO:0000313" key="3">
    <source>
        <dbReference type="Proteomes" id="UP001138540"/>
    </source>
</evidence>
<accession>A0ABR6NIL7</accession>
<name>A0ABR6NIL7_9SPHN</name>
<keyword evidence="3" id="KW-1185">Reference proteome</keyword>
<evidence type="ECO:0000256" key="1">
    <source>
        <dbReference type="SAM" id="SignalP"/>
    </source>
</evidence>
<dbReference type="Proteomes" id="UP001138540">
    <property type="component" value="Unassembled WGS sequence"/>
</dbReference>
<sequence>MKTLSIAATALSLSLVSPALANDEPVKFVHDGVSYVYSVKAIGETKRVITGRATPGSSFRLVVSGDQVTGTANGIPVAFSVAEAKGQATPSVTVASRAD</sequence>
<proteinExistence type="predicted"/>
<protein>
    <submittedName>
        <fullName evidence="2">Uncharacterized protein</fullName>
    </submittedName>
</protein>
<comment type="caution">
    <text evidence="2">The sequence shown here is derived from an EMBL/GenBank/DDBJ whole genome shotgun (WGS) entry which is preliminary data.</text>
</comment>
<keyword evidence="1" id="KW-0732">Signal</keyword>
<organism evidence="2 3">
    <name type="scientific">Sphingobium lignivorans</name>
    <dbReference type="NCBI Taxonomy" id="2735886"/>
    <lineage>
        <taxon>Bacteria</taxon>
        <taxon>Pseudomonadati</taxon>
        <taxon>Pseudomonadota</taxon>
        <taxon>Alphaproteobacteria</taxon>
        <taxon>Sphingomonadales</taxon>
        <taxon>Sphingomonadaceae</taxon>
        <taxon>Sphingobium</taxon>
    </lineage>
</organism>
<gene>
    <name evidence="2" type="ORF">HNP60_002441</name>
</gene>
<evidence type="ECO:0000313" key="2">
    <source>
        <dbReference type="EMBL" id="MBB5986467.1"/>
    </source>
</evidence>
<feature type="signal peptide" evidence="1">
    <location>
        <begin position="1"/>
        <end position="21"/>
    </location>
</feature>
<dbReference type="EMBL" id="JACHKA010000001">
    <property type="protein sequence ID" value="MBB5986467.1"/>
    <property type="molecule type" value="Genomic_DNA"/>
</dbReference>
<dbReference type="RefSeq" id="WP_070098790.1">
    <property type="nucleotide sequence ID" value="NZ_JACHKA010000001.1"/>
</dbReference>
<reference evidence="2 3" key="1">
    <citation type="submission" date="2020-08" db="EMBL/GenBank/DDBJ databases">
        <title>Exploring microbial biodiversity for novel pathways involved in the catabolism of aromatic compounds derived from lignin.</title>
        <authorList>
            <person name="Elkins J."/>
        </authorList>
    </citation>
    <scope>NUCLEOTIDE SEQUENCE [LARGE SCALE GENOMIC DNA]</scope>
    <source>
        <strain evidence="2 3">B1D3A</strain>
    </source>
</reference>